<protein>
    <submittedName>
        <fullName evidence="2">Uncharacterized protein</fullName>
    </submittedName>
</protein>
<organism evidence="2 3">
    <name type="scientific">Nephila pilipes</name>
    <name type="common">Giant wood spider</name>
    <name type="synonym">Nephila maculata</name>
    <dbReference type="NCBI Taxonomy" id="299642"/>
    <lineage>
        <taxon>Eukaryota</taxon>
        <taxon>Metazoa</taxon>
        <taxon>Ecdysozoa</taxon>
        <taxon>Arthropoda</taxon>
        <taxon>Chelicerata</taxon>
        <taxon>Arachnida</taxon>
        <taxon>Araneae</taxon>
        <taxon>Araneomorphae</taxon>
        <taxon>Entelegynae</taxon>
        <taxon>Araneoidea</taxon>
        <taxon>Nephilidae</taxon>
        <taxon>Nephila</taxon>
    </lineage>
</organism>
<dbReference type="EMBL" id="BMAW01087261">
    <property type="protein sequence ID" value="GFS28733.1"/>
    <property type="molecule type" value="Genomic_DNA"/>
</dbReference>
<evidence type="ECO:0000313" key="3">
    <source>
        <dbReference type="Proteomes" id="UP000887013"/>
    </source>
</evidence>
<proteinExistence type="predicted"/>
<feature type="non-terminal residue" evidence="2">
    <location>
        <position position="1"/>
    </location>
</feature>
<dbReference type="AlphaFoldDB" id="A0A8X6I2X9"/>
<gene>
    <name evidence="2" type="ORF">NPIL_208521</name>
</gene>
<sequence>CENSEPILQSRLVTFHNDSKPSTSSSGKDSSVTLIPGSPISSTGSPVWVPELSPIKFIPDYLPTPKIYFRQKMF</sequence>
<accession>A0A8X6I2X9</accession>
<feature type="compositionally biased region" description="Low complexity" evidence="1">
    <location>
        <begin position="20"/>
        <end position="44"/>
    </location>
</feature>
<feature type="region of interest" description="Disordered" evidence="1">
    <location>
        <begin position="16"/>
        <end position="44"/>
    </location>
</feature>
<keyword evidence="3" id="KW-1185">Reference proteome</keyword>
<name>A0A8X6I2X9_NEPPI</name>
<comment type="caution">
    <text evidence="2">The sequence shown here is derived from an EMBL/GenBank/DDBJ whole genome shotgun (WGS) entry which is preliminary data.</text>
</comment>
<dbReference type="Proteomes" id="UP000887013">
    <property type="component" value="Unassembled WGS sequence"/>
</dbReference>
<reference evidence="2" key="1">
    <citation type="submission" date="2020-08" db="EMBL/GenBank/DDBJ databases">
        <title>Multicomponent nature underlies the extraordinary mechanical properties of spider dragline silk.</title>
        <authorList>
            <person name="Kono N."/>
            <person name="Nakamura H."/>
            <person name="Mori M."/>
            <person name="Yoshida Y."/>
            <person name="Ohtoshi R."/>
            <person name="Malay A.D."/>
            <person name="Moran D.A.P."/>
            <person name="Tomita M."/>
            <person name="Numata K."/>
            <person name="Arakawa K."/>
        </authorList>
    </citation>
    <scope>NUCLEOTIDE SEQUENCE</scope>
</reference>
<evidence type="ECO:0000256" key="1">
    <source>
        <dbReference type="SAM" id="MobiDB-lite"/>
    </source>
</evidence>
<evidence type="ECO:0000313" key="2">
    <source>
        <dbReference type="EMBL" id="GFS28733.1"/>
    </source>
</evidence>